<gene>
    <name evidence="6" type="ORF">DRJ31_11275</name>
</gene>
<dbReference type="CDD" id="cd02437">
    <property type="entry name" value="CCC1_like_1"/>
    <property type="match status" value="1"/>
</dbReference>
<evidence type="ECO:0000313" key="7">
    <source>
        <dbReference type="Proteomes" id="UP000278475"/>
    </source>
</evidence>
<feature type="transmembrane region" description="Helical" evidence="5">
    <location>
        <begin position="112"/>
        <end position="138"/>
    </location>
</feature>
<feature type="transmembrane region" description="Helical" evidence="5">
    <location>
        <begin position="58"/>
        <end position="79"/>
    </location>
</feature>
<keyword evidence="4 5" id="KW-0472">Membrane</keyword>
<comment type="subcellular location">
    <subcellularLocation>
        <location evidence="1">Endomembrane system</location>
        <topology evidence="1">Multi-pass membrane protein</topology>
    </subcellularLocation>
</comment>
<proteinExistence type="predicted"/>
<evidence type="ECO:0000313" key="6">
    <source>
        <dbReference type="EMBL" id="RLE45435.1"/>
    </source>
</evidence>
<dbReference type="Proteomes" id="UP000278475">
    <property type="component" value="Unassembled WGS sequence"/>
</dbReference>
<dbReference type="InterPro" id="IPR008217">
    <property type="entry name" value="Ccc1_fam"/>
</dbReference>
<evidence type="ECO:0000256" key="5">
    <source>
        <dbReference type="SAM" id="Phobius"/>
    </source>
</evidence>
<protein>
    <recommendedName>
        <fullName evidence="8">VIT family protein</fullName>
    </recommendedName>
</protein>
<dbReference type="GO" id="GO:0005384">
    <property type="term" value="F:manganese ion transmembrane transporter activity"/>
    <property type="evidence" value="ECO:0007669"/>
    <property type="project" value="InterPro"/>
</dbReference>
<sequence length="198" mass="21471">MIKDKISDWRRDIDLYRRMTDIESVSRRYFVIGFFDGVLTILGMITGAHLSGEASSKLIISAGVATALALGISSAWGAFEAERIEQHISKTEKERALCVNSRESALDRAHKFAAYISSIIHGVAPIIAAVFPLAPYLFLPESEAFLIAMIMGLVSLFIVGSTMGKVAKLNIIASGVRMLLAGIATMLIVTLLSPSHFV</sequence>
<evidence type="ECO:0000256" key="3">
    <source>
        <dbReference type="ARBA" id="ARBA00022989"/>
    </source>
</evidence>
<organism evidence="6 7">
    <name type="scientific">Thermoproteota archaeon</name>
    <dbReference type="NCBI Taxonomy" id="2056631"/>
    <lineage>
        <taxon>Archaea</taxon>
        <taxon>Thermoproteota</taxon>
    </lineage>
</organism>
<comment type="caution">
    <text evidence="6">The sequence shown here is derived from an EMBL/GenBank/DDBJ whole genome shotgun (WGS) entry which is preliminary data.</text>
</comment>
<dbReference type="Pfam" id="PF01988">
    <property type="entry name" value="VIT1"/>
    <property type="match status" value="1"/>
</dbReference>
<feature type="transmembrane region" description="Helical" evidence="5">
    <location>
        <begin position="29"/>
        <end position="52"/>
    </location>
</feature>
<evidence type="ECO:0008006" key="8">
    <source>
        <dbReference type="Google" id="ProtNLM"/>
    </source>
</evidence>
<keyword evidence="2 5" id="KW-0812">Transmembrane</keyword>
<dbReference type="EMBL" id="QMQV01000257">
    <property type="protein sequence ID" value="RLE45435.1"/>
    <property type="molecule type" value="Genomic_DNA"/>
</dbReference>
<accession>A0A497EJI1</accession>
<evidence type="ECO:0000256" key="2">
    <source>
        <dbReference type="ARBA" id="ARBA00022692"/>
    </source>
</evidence>
<name>A0A497EJI1_9CREN</name>
<keyword evidence="3 5" id="KW-1133">Transmembrane helix</keyword>
<dbReference type="GO" id="GO:0012505">
    <property type="term" value="C:endomembrane system"/>
    <property type="evidence" value="ECO:0007669"/>
    <property type="project" value="UniProtKB-SubCell"/>
</dbReference>
<feature type="transmembrane region" description="Helical" evidence="5">
    <location>
        <begin position="144"/>
        <end position="164"/>
    </location>
</feature>
<dbReference type="GO" id="GO:0030026">
    <property type="term" value="P:intracellular manganese ion homeostasis"/>
    <property type="evidence" value="ECO:0007669"/>
    <property type="project" value="InterPro"/>
</dbReference>
<reference evidence="6 7" key="1">
    <citation type="submission" date="2018-06" db="EMBL/GenBank/DDBJ databases">
        <title>Extensive metabolic versatility and redundancy in microbially diverse, dynamic hydrothermal sediments.</title>
        <authorList>
            <person name="Dombrowski N."/>
            <person name="Teske A."/>
            <person name="Baker B.J."/>
        </authorList>
    </citation>
    <scope>NUCLEOTIDE SEQUENCE [LARGE SCALE GENOMIC DNA]</scope>
    <source>
        <strain evidence="6">B66_G16</strain>
    </source>
</reference>
<evidence type="ECO:0000256" key="4">
    <source>
        <dbReference type="ARBA" id="ARBA00023136"/>
    </source>
</evidence>
<evidence type="ECO:0000256" key="1">
    <source>
        <dbReference type="ARBA" id="ARBA00004127"/>
    </source>
</evidence>
<dbReference type="AlphaFoldDB" id="A0A497EJI1"/>
<feature type="transmembrane region" description="Helical" evidence="5">
    <location>
        <begin position="176"/>
        <end position="197"/>
    </location>
</feature>